<accession>A0AC35GVZ6</accession>
<evidence type="ECO:0000313" key="2">
    <source>
        <dbReference type="WBParaSite" id="PS1159_v2.g9100.t1"/>
    </source>
</evidence>
<dbReference type="WBParaSite" id="PS1159_v2.g9100.t1">
    <property type="protein sequence ID" value="PS1159_v2.g9100.t1"/>
    <property type="gene ID" value="PS1159_v2.g9100"/>
</dbReference>
<evidence type="ECO:0000313" key="1">
    <source>
        <dbReference type="Proteomes" id="UP000887580"/>
    </source>
</evidence>
<organism evidence="1 2">
    <name type="scientific">Panagrolaimus sp. PS1159</name>
    <dbReference type="NCBI Taxonomy" id="55785"/>
    <lineage>
        <taxon>Eukaryota</taxon>
        <taxon>Metazoa</taxon>
        <taxon>Ecdysozoa</taxon>
        <taxon>Nematoda</taxon>
        <taxon>Chromadorea</taxon>
        <taxon>Rhabditida</taxon>
        <taxon>Tylenchina</taxon>
        <taxon>Panagrolaimomorpha</taxon>
        <taxon>Panagrolaimoidea</taxon>
        <taxon>Panagrolaimidae</taxon>
        <taxon>Panagrolaimus</taxon>
    </lineage>
</organism>
<dbReference type="Proteomes" id="UP000887580">
    <property type="component" value="Unplaced"/>
</dbReference>
<proteinExistence type="predicted"/>
<reference evidence="2" key="1">
    <citation type="submission" date="2022-11" db="UniProtKB">
        <authorList>
            <consortium name="WormBaseParasite"/>
        </authorList>
    </citation>
    <scope>IDENTIFICATION</scope>
</reference>
<name>A0AC35GVZ6_9BILA</name>
<sequence>MIENLIAFQNDVFWTIVVGFIIAFILAFAIGANDTANSFGTSVGSKVLTLHMAYILASIFESLGAALLGYKVTDTMRKGVIDLSVYQGKEHELMLGQLSVLTGCGAWLLIATAFKLPVSTTHSIVGSTIGYSLLLHGTQGIHWSKITNIFMSWILSPVLSGIVSILFYIFLSHAVLRRAHPLKCGLMLLPFLYFLCISVNIFAIVYDGTSYLGFDKWAGWQVFVLSCGMGLVIAIIVQVFVSHRIKRWIIATTPLDENESEVQVVINASKGSHHHHHHAPTPRPIIKAANSDSMRALINDDGNHKQHSPSPPAIIATKVESKQVKAGNYLLSIIRFEGIEDQRAAKLFNFLQILTACFGGFAHGGNDVSNAIAPLVSLYAIYSEGSVNQVGQTPVFLLIFGAAGMCVGLWILGHRVIYTVGENLTKITPPSGFAIEFGAAVTVLVASKFGLPISSTQCKIGSVVAVGLVQSSKSSVEWHTFRNIAMSWIITLPVTGALSALVMFGLRAFAL</sequence>
<protein>
    <submittedName>
        <fullName evidence="2">Phosphate transporter</fullName>
    </submittedName>
</protein>